<dbReference type="Pfam" id="PF00156">
    <property type="entry name" value="Pribosyltran"/>
    <property type="match status" value="1"/>
</dbReference>
<dbReference type="RefSeq" id="WP_208740613.1">
    <property type="nucleotide sequence ID" value="NZ_CP024915.1"/>
</dbReference>
<dbReference type="SUPFAM" id="SSF53271">
    <property type="entry name" value="PRTase-like"/>
    <property type="match status" value="1"/>
</dbReference>
<dbReference type="Proteomes" id="UP000239187">
    <property type="component" value="Chromosome"/>
</dbReference>
<dbReference type="InterPro" id="IPR029057">
    <property type="entry name" value="PRTase-like"/>
</dbReference>
<dbReference type="AlphaFoldDB" id="A0A2L0UBU1"/>
<proteinExistence type="predicted"/>
<dbReference type="InterPro" id="IPR000836">
    <property type="entry name" value="PRTase_dom"/>
</dbReference>
<dbReference type="Gene3D" id="3.40.50.2020">
    <property type="match status" value="1"/>
</dbReference>
<dbReference type="EMBL" id="CP024915">
    <property type="protein sequence ID" value="AUZ86714.1"/>
    <property type="molecule type" value="Genomic_DNA"/>
</dbReference>
<accession>A0A2L0UBU1</accession>
<dbReference type="Gene3D" id="3.30.1310.20">
    <property type="entry name" value="PRTase-like"/>
    <property type="match status" value="1"/>
</dbReference>
<evidence type="ECO:0000313" key="2">
    <source>
        <dbReference type="EMBL" id="AUZ86714.1"/>
    </source>
</evidence>
<sequence>MPRKKSRTFVDRTDAGRQLGQRLAGLRGQDVVVLGLPRGGVPVAFEVAKALGAPLDVIVVRKLGVPFRPELAMGAIGEGSTRVLDAHILSQAGVTEEDLQTIETKERQLLEERRTRYRQGRIRTDVRGRIVVVVDDGMATGSTGRVACQVAKQLGAAQVILAVPVAPASTVASFMEADEIVSLVSPRRFEAVGSYYNDFSATDDDEVVTLLDAAARSRSGPDGGCPNSRERQ</sequence>
<reference evidence="2 3" key="1">
    <citation type="submission" date="2017-11" db="EMBL/GenBank/DDBJ databases">
        <title>Draft genome of Arthrobacter agilis strain UMCV2, a plant growth-promoting rhizobacterium and biocontrol capacity of phytopathogenic fungi.</title>
        <authorList>
            <person name="Martinez-Camara R."/>
            <person name="Santoyo G."/>
            <person name="Moreno-Hagelsieb G."/>
            <person name="Valencia-Cantero E."/>
        </authorList>
    </citation>
    <scope>NUCLEOTIDE SEQUENCE [LARGE SCALE GENOMIC DNA]</scope>
    <source>
        <strain evidence="2 3">UMCV2</strain>
    </source>
</reference>
<protein>
    <recommendedName>
        <fullName evidence="1">Phosphoribosyltransferase domain-containing protein</fullName>
    </recommendedName>
</protein>
<evidence type="ECO:0000259" key="1">
    <source>
        <dbReference type="Pfam" id="PF00156"/>
    </source>
</evidence>
<gene>
    <name evidence="2" type="ORF">CVO76_02960</name>
</gene>
<dbReference type="CDD" id="cd06223">
    <property type="entry name" value="PRTases_typeI"/>
    <property type="match status" value="1"/>
</dbReference>
<name>A0A2L0UBU1_9MICC</name>
<evidence type="ECO:0000313" key="3">
    <source>
        <dbReference type="Proteomes" id="UP000239187"/>
    </source>
</evidence>
<feature type="domain" description="Phosphoribosyltransferase" evidence="1">
    <location>
        <begin position="21"/>
        <end position="170"/>
    </location>
</feature>
<organism evidence="2 3">
    <name type="scientific">Arthrobacter agilis</name>
    <dbReference type="NCBI Taxonomy" id="37921"/>
    <lineage>
        <taxon>Bacteria</taxon>
        <taxon>Bacillati</taxon>
        <taxon>Actinomycetota</taxon>
        <taxon>Actinomycetes</taxon>
        <taxon>Micrococcales</taxon>
        <taxon>Micrococcaceae</taxon>
        <taxon>Arthrobacter</taxon>
    </lineage>
</organism>